<gene>
    <name evidence="2" type="ORF">EYF80_037524</name>
</gene>
<reference evidence="2 3" key="1">
    <citation type="submission" date="2019-03" db="EMBL/GenBank/DDBJ databases">
        <title>First draft genome of Liparis tanakae, snailfish: a comprehensive survey of snailfish specific genes.</title>
        <authorList>
            <person name="Kim W."/>
            <person name="Song I."/>
            <person name="Jeong J.-H."/>
            <person name="Kim D."/>
            <person name="Kim S."/>
            <person name="Ryu S."/>
            <person name="Song J.Y."/>
            <person name="Lee S.K."/>
        </authorList>
    </citation>
    <scope>NUCLEOTIDE SEQUENCE [LARGE SCALE GENOMIC DNA]</scope>
    <source>
        <tissue evidence="2">Muscle</tissue>
    </source>
</reference>
<dbReference type="EMBL" id="SRLO01000552">
    <property type="protein sequence ID" value="TNN52297.1"/>
    <property type="molecule type" value="Genomic_DNA"/>
</dbReference>
<dbReference type="AlphaFoldDB" id="A0A4Z2GFK6"/>
<dbReference type="Proteomes" id="UP000314294">
    <property type="component" value="Unassembled WGS sequence"/>
</dbReference>
<protein>
    <submittedName>
        <fullName evidence="2">Uncharacterized protein</fullName>
    </submittedName>
</protein>
<keyword evidence="1" id="KW-1133">Transmembrane helix</keyword>
<keyword evidence="1" id="KW-0472">Membrane</keyword>
<feature type="transmembrane region" description="Helical" evidence="1">
    <location>
        <begin position="88"/>
        <end position="110"/>
    </location>
</feature>
<accession>A0A4Z2GFK6</accession>
<evidence type="ECO:0000313" key="3">
    <source>
        <dbReference type="Proteomes" id="UP000314294"/>
    </source>
</evidence>
<name>A0A4Z2GFK6_9TELE</name>
<proteinExistence type="predicted"/>
<comment type="caution">
    <text evidence="2">The sequence shown here is derived from an EMBL/GenBank/DDBJ whole genome shotgun (WGS) entry which is preliminary data.</text>
</comment>
<feature type="transmembrane region" description="Helical" evidence="1">
    <location>
        <begin position="64"/>
        <end position="82"/>
    </location>
</feature>
<organism evidence="2 3">
    <name type="scientific">Liparis tanakae</name>
    <name type="common">Tanaka's snailfish</name>
    <dbReference type="NCBI Taxonomy" id="230148"/>
    <lineage>
        <taxon>Eukaryota</taxon>
        <taxon>Metazoa</taxon>
        <taxon>Chordata</taxon>
        <taxon>Craniata</taxon>
        <taxon>Vertebrata</taxon>
        <taxon>Euteleostomi</taxon>
        <taxon>Actinopterygii</taxon>
        <taxon>Neopterygii</taxon>
        <taxon>Teleostei</taxon>
        <taxon>Neoteleostei</taxon>
        <taxon>Acanthomorphata</taxon>
        <taxon>Eupercaria</taxon>
        <taxon>Perciformes</taxon>
        <taxon>Cottioidei</taxon>
        <taxon>Cottales</taxon>
        <taxon>Liparidae</taxon>
        <taxon>Liparis</taxon>
    </lineage>
</organism>
<sequence>MFYLGCKRDGWVRLEPHGILPVAVLLSAETGLNQRVKSAVALCEAEPTALGGGVYGEDSGCRRIIPFGFFFFVFFFFFFFFFVFFFFFFFFVFVFFFFFFFVFFVFFVFFS</sequence>
<keyword evidence="3" id="KW-1185">Reference proteome</keyword>
<evidence type="ECO:0000313" key="2">
    <source>
        <dbReference type="EMBL" id="TNN52297.1"/>
    </source>
</evidence>
<keyword evidence="1" id="KW-0812">Transmembrane</keyword>
<evidence type="ECO:0000256" key="1">
    <source>
        <dbReference type="SAM" id="Phobius"/>
    </source>
</evidence>